<dbReference type="InterPro" id="IPR045298">
    <property type="entry name" value="Complex1_LYR_LYRM7"/>
</dbReference>
<comment type="subcellular location">
    <subcellularLocation>
        <location evidence="1">Mitochondrion matrix</location>
    </subcellularLocation>
</comment>
<evidence type="ECO:0000256" key="4">
    <source>
        <dbReference type="ARBA" id="ARBA00015108"/>
    </source>
</evidence>
<evidence type="ECO:0000313" key="10">
    <source>
        <dbReference type="EMBL" id="KAL2913033.1"/>
    </source>
</evidence>
<dbReference type="InterPro" id="IPR050435">
    <property type="entry name" value="MZM1/LYRM7"/>
</dbReference>
<dbReference type="PANTHER" id="PTHR46749">
    <property type="entry name" value="COMPLEX III ASSEMBLY FACTOR LYRM7"/>
    <property type="match status" value="1"/>
</dbReference>
<organism evidence="10 11">
    <name type="scientific">Polyrhizophydium stewartii</name>
    <dbReference type="NCBI Taxonomy" id="2732419"/>
    <lineage>
        <taxon>Eukaryota</taxon>
        <taxon>Fungi</taxon>
        <taxon>Fungi incertae sedis</taxon>
        <taxon>Chytridiomycota</taxon>
        <taxon>Chytridiomycota incertae sedis</taxon>
        <taxon>Chytridiomycetes</taxon>
        <taxon>Rhizophydiales</taxon>
        <taxon>Rhizophydiales incertae sedis</taxon>
        <taxon>Polyrhizophydium</taxon>
    </lineage>
</organism>
<protein>
    <recommendedName>
        <fullName evidence="4">Mitochondrial zinc maintenance protein 1, mitochondrial</fullName>
    </recommendedName>
</protein>
<sequence>MSHSRVLAAYRGLLRAQRKTFRNDGARIADAARFTRNEFLKNKKDISDPAKLEQLVQVAEQASALITHNVVQAVRKPTSSELFELRITPDTELGSNDSIKKARGASVGAVGTGCCGGAAKQAH</sequence>
<comment type="function">
    <text evidence="8">Assembly factor required for Rieske Fe-S protein RIP1 incorporation into the cytochrome b-c1 (CIII) complex. Functions as a chaperone, binding to this subunit within the mitochondrial matrix and stabilizing it prior to its translocation and insertion into the late CIII dimeric intermediate within the mitochondrial inner membrane. Modulates the mitochondrial matrix zinc pool.</text>
</comment>
<name>A0ABR4N0H6_9FUNG</name>
<evidence type="ECO:0000256" key="6">
    <source>
        <dbReference type="ARBA" id="ARBA00023128"/>
    </source>
</evidence>
<dbReference type="CDD" id="cd20267">
    <property type="entry name" value="Complex1_LYR_LYRM7"/>
    <property type="match status" value="1"/>
</dbReference>
<keyword evidence="7" id="KW-0143">Chaperone</keyword>
<evidence type="ECO:0000256" key="5">
    <source>
        <dbReference type="ARBA" id="ARBA00022946"/>
    </source>
</evidence>
<dbReference type="Proteomes" id="UP001527925">
    <property type="component" value="Unassembled WGS sequence"/>
</dbReference>
<keyword evidence="5" id="KW-0809">Transit peptide</keyword>
<accession>A0ABR4N0H6</accession>
<comment type="similarity">
    <text evidence="2">Belongs to the complex I LYR family. MZM1 subfamily.</text>
</comment>
<evidence type="ECO:0000256" key="8">
    <source>
        <dbReference type="ARBA" id="ARBA00025268"/>
    </source>
</evidence>
<feature type="domain" description="Complex 1 LYR protein" evidence="9">
    <location>
        <begin position="5"/>
        <end position="62"/>
    </location>
</feature>
<comment type="subunit">
    <text evidence="3">Interacts with RIP1.</text>
</comment>
<comment type="caution">
    <text evidence="10">The sequence shown here is derived from an EMBL/GenBank/DDBJ whole genome shotgun (WGS) entry which is preliminary data.</text>
</comment>
<evidence type="ECO:0000256" key="1">
    <source>
        <dbReference type="ARBA" id="ARBA00004305"/>
    </source>
</evidence>
<gene>
    <name evidence="10" type="ORF">HK105_207488</name>
</gene>
<keyword evidence="11" id="KW-1185">Reference proteome</keyword>
<evidence type="ECO:0000256" key="3">
    <source>
        <dbReference type="ARBA" id="ARBA00011589"/>
    </source>
</evidence>
<evidence type="ECO:0000256" key="7">
    <source>
        <dbReference type="ARBA" id="ARBA00023186"/>
    </source>
</evidence>
<evidence type="ECO:0000259" key="9">
    <source>
        <dbReference type="Pfam" id="PF05347"/>
    </source>
</evidence>
<evidence type="ECO:0000313" key="11">
    <source>
        <dbReference type="Proteomes" id="UP001527925"/>
    </source>
</evidence>
<evidence type="ECO:0000256" key="2">
    <source>
        <dbReference type="ARBA" id="ARBA00009949"/>
    </source>
</evidence>
<dbReference type="EMBL" id="JADGIZ020000053">
    <property type="protein sequence ID" value="KAL2913033.1"/>
    <property type="molecule type" value="Genomic_DNA"/>
</dbReference>
<reference evidence="10 11" key="1">
    <citation type="submission" date="2023-09" db="EMBL/GenBank/DDBJ databases">
        <title>Pangenome analysis of Batrachochytrium dendrobatidis and related Chytrids.</title>
        <authorList>
            <person name="Yacoub M.N."/>
            <person name="Stajich J.E."/>
            <person name="James T.Y."/>
        </authorList>
    </citation>
    <scope>NUCLEOTIDE SEQUENCE [LARGE SCALE GENOMIC DNA]</scope>
    <source>
        <strain evidence="10 11">JEL0888</strain>
    </source>
</reference>
<dbReference type="Pfam" id="PF05347">
    <property type="entry name" value="Complex1_LYR"/>
    <property type="match status" value="1"/>
</dbReference>
<keyword evidence="6" id="KW-0496">Mitochondrion</keyword>
<dbReference type="PANTHER" id="PTHR46749:SF1">
    <property type="entry name" value="COMPLEX III ASSEMBLY FACTOR LYRM7"/>
    <property type="match status" value="1"/>
</dbReference>
<dbReference type="InterPro" id="IPR008011">
    <property type="entry name" value="Complex1_LYR_dom"/>
</dbReference>
<proteinExistence type="inferred from homology"/>